<dbReference type="Pfam" id="PF07992">
    <property type="entry name" value="Pyr_redox_2"/>
    <property type="match status" value="1"/>
</dbReference>
<evidence type="ECO:0000256" key="4">
    <source>
        <dbReference type="ARBA" id="ARBA00022827"/>
    </source>
</evidence>
<comment type="cofactor">
    <cofactor evidence="1">
        <name>FAD</name>
        <dbReference type="ChEBI" id="CHEBI:57692"/>
    </cofactor>
</comment>
<dbReference type="GO" id="GO:0004148">
    <property type="term" value="F:dihydrolipoyl dehydrogenase (NADH) activity"/>
    <property type="evidence" value="ECO:0007669"/>
    <property type="project" value="TreeGrafter"/>
</dbReference>
<gene>
    <name evidence="9" type="ORF">METZ01_LOCUS210873</name>
</gene>
<feature type="domain" description="FAD/NAD(P)-binding" evidence="8">
    <location>
        <begin position="6"/>
        <end position="121"/>
    </location>
</feature>
<dbReference type="InterPro" id="IPR023753">
    <property type="entry name" value="FAD/NAD-binding_dom"/>
</dbReference>
<dbReference type="GO" id="GO:0006103">
    <property type="term" value="P:2-oxoglutarate metabolic process"/>
    <property type="evidence" value="ECO:0007669"/>
    <property type="project" value="TreeGrafter"/>
</dbReference>
<accession>A0A382F5P5</accession>
<keyword evidence="6" id="KW-1015">Disulfide bond</keyword>
<keyword evidence="5" id="KW-0560">Oxidoreductase</keyword>
<evidence type="ECO:0000256" key="3">
    <source>
        <dbReference type="ARBA" id="ARBA00022630"/>
    </source>
</evidence>
<protein>
    <recommendedName>
        <fullName evidence="8">FAD/NAD(P)-binding domain-containing protein</fullName>
    </recommendedName>
</protein>
<organism evidence="9">
    <name type="scientific">marine metagenome</name>
    <dbReference type="NCBI Taxonomy" id="408172"/>
    <lineage>
        <taxon>unclassified sequences</taxon>
        <taxon>metagenomes</taxon>
        <taxon>ecological metagenomes</taxon>
    </lineage>
</organism>
<comment type="similarity">
    <text evidence="2">Belongs to the class-I pyridine nucleotide-disulfide oxidoreductase family.</text>
</comment>
<evidence type="ECO:0000256" key="5">
    <source>
        <dbReference type="ARBA" id="ARBA00023002"/>
    </source>
</evidence>
<evidence type="ECO:0000256" key="1">
    <source>
        <dbReference type="ARBA" id="ARBA00001974"/>
    </source>
</evidence>
<keyword evidence="7" id="KW-0676">Redox-active center</keyword>
<feature type="non-terminal residue" evidence="9">
    <location>
        <position position="123"/>
    </location>
</feature>
<sequence>MSKGPLVVLGAGPGGYSAAFYAVDLGYEVTLVDENDQLGGVCLHRGCIPSKALLHVSELIKKIRQAKEWGVDYGNPDIDLKRLKEWKEGVVSKISTGLDLLCKQRGVSYISGRGTFTDSNTIQ</sequence>
<keyword evidence="4" id="KW-0274">FAD</keyword>
<dbReference type="EMBL" id="UINC01048015">
    <property type="protein sequence ID" value="SVB58019.1"/>
    <property type="molecule type" value="Genomic_DNA"/>
</dbReference>
<evidence type="ECO:0000256" key="7">
    <source>
        <dbReference type="ARBA" id="ARBA00023284"/>
    </source>
</evidence>
<evidence type="ECO:0000256" key="6">
    <source>
        <dbReference type="ARBA" id="ARBA00023157"/>
    </source>
</evidence>
<dbReference type="PANTHER" id="PTHR22912">
    <property type="entry name" value="DISULFIDE OXIDOREDUCTASE"/>
    <property type="match status" value="1"/>
</dbReference>
<dbReference type="InterPro" id="IPR036188">
    <property type="entry name" value="FAD/NAD-bd_sf"/>
</dbReference>
<dbReference type="InterPro" id="IPR050151">
    <property type="entry name" value="Class-I_Pyr_Nuc-Dis_Oxidored"/>
</dbReference>
<name>A0A382F5P5_9ZZZZ</name>
<dbReference type="PRINTS" id="PR00411">
    <property type="entry name" value="PNDRDTASEI"/>
</dbReference>
<reference evidence="9" key="1">
    <citation type="submission" date="2018-05" db="EMBL/GenBank/DDBJ databases">
        <authorList>
            <person name="Lanie J.A."/>
            <person name="Ng W.-L."/>
            <person name="Kazmierczak K.M."/>
            <person name="Andrzejewski T.M."/>
            <person name="Davidsen T.M."/>
            <person name="Wayne K.J."/>
            <person name="Tettelin H."/>
            <person name="Glass J.I."/>
            <person name="Rusch D."/>
            <person name="Podicherti R."/>
            <person name="Tsui H.-C.T."/>
            <person name="Winkler M.E."/>
        </authorList>
    </citation>
    <scope>NUCLEOTIDE SEQUENCE</scope>
</reference>
<dbReference type="GO" id="GO:0050660">
    <property type="term" value="F:flavin adenine dinucleotide binding"/>
    <property type="evidence" value="ECO:0007669"/>
    <property type="project" value="TreeGrafter"/>
</dbReference>
<proteinExistence type="inferred from homology"/>
<evidence type="ECO:0000256" key="2">
    <source>
        <dbReference type="ARBA" id="ARBA00007532"/>
    </source>
</evidence>
<dbReference type="SUPFAM" id="SSF51905">
    <property type="entry name" value="FAD/NAD(P)-binding domain"/>
    <property type="match status" value="1"/>
</dbReference>
<dbReference type="Gene3D" id="3.50.50.60">
    <property type="entry name" value="FAD/NAD(P)-binding domain"/>
    <property type="match status" value="1"/>
</dbReference>
<dbReference type="AlphaFoldDB" id="A0A382F5P5"/>
<dbReference type="PANTHER" id="PTHR22912:SF160">
    <property type="entry name" value="DIHYDROLIPOYL DEHYDROGENASE"/>
    <property type="match status" value="1"/>
</dbReference>
<evidence type="ECO:0000259" key="8">
    <source>
        <dbReference type="Pfam" id="PF07992"/>
    </source>
</evidence>
<evidence type="ECO:0000313" key="9">
    <source>
        <dbReference type="EMBL" id="SVB58019.1"/>
    </source>
</evidence>
<dbReference type="PROSITE" id="PS00076">
    <property type="entry name" value="PYRIDINE_REDOX_1"/>
    <property type="match status" value="1"/>
</dbReference>
<keyword evidence="3" id="KW-0285">Flavoprotein</keyword>
<dbReference type="InterPro" id="IPR012999">
    <property type="entry name" value="Pyr_OxRdtase_I_AS"/>
</dbReference>